<keyword evidence="9 10" id="KW-0275">Fatty acid biosynthesis</keyword>
<dbReference type="EMBL" id="JAFNEN010000235">
    <property type="protein sequence ID" value="KAG8188616.1"/>
    <property type="molecule type" value="Genomic_DNA"/>
</dbReference>
<dbReference type="InterPro" id="IPR002076">
    <property type="entry name" value="ELO_fam"/>
</dbReference>
<evidence type="ECO:0000313" key="12">
    <source>
        <dbReference type="Proteomes" id="UP000827092"/>
    </source>
</evidence>
<feature type="transmembrane region" description="Helical" evidence="10">
    <location>
        <begin position="146"/>
        <end position="163"/>
    </location>
</feature>
<comment type="catalytic activity">
    <reaction evidence="10">
        <text>a very-long-chain acyl-CoA + malonyl-CoA + H(+) = a very-long-chain 3-oxoacyl-CoA + CO2 + CoA</text>
        <dbReference type="Rhea" id="RHEA:32727"/>
        <dbReference type="ChEBI" id="CHEBI:15378"/>
        <dbReference type="ChEBI" id="CHEBI:16526"/>
        <dbReference type="ChEBI" id="CHEBI:57287"/>
        <dbReference type="ChEBI" id="CHEBI:57384"/>
        <dbReference type="ChEBI" id="CHEBI:90725"/>
        <dbReference type="ChEBI" id="CHEBI:90736"/>
        <dbReference type="EC" id="2.3.1.199"/>
    </reaction>
</comment>
<dbReference type="GO" id="GO:0034625">
    <property type="term" value="P:fatty acid elongation, monounsaturated fatty acid"/>
    <property type="evidence" value="ECO:0007669"/>
    <property type="project" value="TreeGrafter"/>
</dbReference>
<keyword evidence="12" id="KW-1185">Reference proteome</keyword>
<feature type="transmembrane region" description="Helical" evidence="10">
    <location>
        <begin position="28"/>
        <end position="46"/>
    </location>
</feature>
<comment type="subcellular location">
    <subcellularLocation>
        <location evidence="1">Membrane</location>
        <topology evidence="1">Multi-pass membrane protein</topology>
    </subcellularLocation>
</comment>
<dbReference type="GO" id="GO:0019367">
    <property type="term" value="P:fatty acid elongation, saturated fatty acid"/>
    <property type="evidence" value="ECO:0007669"/>
    <property type="project" value="TreeGrafter"/>
</dbReference>
<keyword evidence="4 10" id="KW-0812">Transmembrane</keyword>
<dbReference type="Pfam" id="PF01151">
    <property type="entry name" value="ELO"/>
    <property type="match status" value="1"/>
</dbReference>
<name>A0AAV6UWC0_9ARAC</name>
<sequence length="342" mass="39893">MLGTLKILNHSFKTFLDNGDPRVANWPMMQSPFPGIAMIAAYIYFVKVAGPQFMKKRKAFELRGLMAVYNFLMVFVNLVVFLGIGHYGYFNGYSLKCQPVDYSYKHDALRMAQMGYLFYLTKFVEFADTIFFVLRKKHNQISALHVIHHSIVPFSLWFGIKFAPGGYNAFFPFLNSFIHVIMYTYYGLAAMGEKYQKYLFWKKYMTYMQLMQFVAVILYAISLHVNSCDISTTFILMNFIHALLFFGLFLNFFVQSYVRRSNTRKKSPSLVSNDRPEPCLRNHVEDTKMEEATPNYRMQVHKCSDQDCNLNCRFPLPNDLVSNGKKEMLNGSCEGEKHLKYQ</sequence>
<evidence type="ECO:0000256" key="1">
    <source>
        <dbReference type="ARBA" id="ARBA00004141"/>
    </source>
</evidence>
<keyword evidence="2 10" id="KW-0444">Lipid biosynthesis</keyword>
<comment type="caution">
    <text evidence="11">The sequence shown here is derived from an EMBL/GenBank/DDBJ whole genome shotgun (WGS) entry which is preliminary data.</text>
</comment>
<comment type="similarity">
    <text evidence="10">Belongs to the ELO family.</text>
</comment>
<evidence type="ECO:0000256" key="3">
    <source>
        <dbReference type="ARBA" id="ARBA00022679"/>
    </source>
</evidence>
<feature type="transmembrane region" description="Helical" evidence="10">
    <location>
        <begin position="234"/>
        <end position="254"/>
    </location>
</feature>
<feature type="transmembrane region" description="Helical" evidence="10">
    <location>
        <begin position="116"/>
        <end position="134"/>
    </location>
</feature>
<protein>
    <recommendedName>
        <fullName evidence="10">Elongation of very long chain fatty acids protein</fullName>
        <ecNumber evidence="10">2.3.1.199</ecNumber>
    </recommendedName>
    <alternativeName>
        <fullName evidence="10">Very-long-chain 3-oxoacyl-CoA synthase</fullName>
    </alternativeName>
</protein>
<gene>
    <name evidence="11" type="ORF">JTE90_005971</name>
</gene>
<evidence type="ECO:0000256" key="5">
    <source>
        <dbReference type="ARBA" id="ARBA00022832"/>
    </source>
</evidence>
<dbReference type="GO" id="GO:0034626">
    <property type="term" value="P:fatty acid elongation, polyunsaturated fatty acid"/>
    <property type="evidence" value="ECO:0007669"/>
    <property type="project" value="TreeGrafter"/>
</dbReference>
<dbReference type="GO" id="GO:0005789">
    <property type="term" value="C:endoplasmic reticulum membrane"/>
    <property type="evidence" value="ECO:0007669"/>
    <property type="project" value="TreeGrafter"/>
</dbReference>
<evidence type="ECO:0000256" key="8">
    <source>
        <dbReference type="ARBA" id="ARBA00023136"/>
    </source>
</evidence>
<feature type="transmembrane region" description="Helical" evidence="10">
    <location>
        <begin position="169"/>
        <end position="192"/>
    </location>
</feature>
<evidence type="ECO:0000313" key="11">
    <source>
        <dbReference type="EMBL" id="KAG8188616.1"/>
    </source>
</evidence>
<organism evidence="11 12">
    <name type="scientific">Oedothorax gibbosus</name>
    <dbReference type="NCBI Taxonomy" id="931172"/>
    <lineage>
        <taxon>Eukaryota</taxon>
        <taxon>Metazoa</taxon>
        <taxon>Ecdysozoa</taxon>
        <taxon>Arthropoda</taxon>
        <taxon>Chelicerata</taxon>
        <taxon>Arachnida</taxon>
        <taxon>Araneae</taxon>
        <taxon>Araneomorphae</taxon>
        <taxon>Entelegynae</taxon>
        <taxon>Araneoidea</taxon>
        <taxon>Linyphiidae</taxon>
        <taxon>Erigoninae</taxon>
        <taxon>Oedothorax</taxon>
    </lineage>
</organism>
<accession>A0AAV6UWC0</accession>
<keyword evidence="7 10" id="KW-0443">Lipid metabolism</keyword>
<dbReference type="AlphaFoldDB" id="A0AAV6UWC0"/>
<dbReference type="PANTHER" id="PTHR11157:SF69">
    <property type="entry name" value="ELONGATION OF VERY LONG CHAIN FATTY ACIDS PROTEIN 7"/>
    <property type="match status" value="1"/>
</dbReference>
<evidence type="ECO:0000256" key="2">
    <source>
        <dbReference type="ARBA" id="ARBA00022516"/>
    </source>
</evidence>
<dbReference type="GO" id="GO:0009922">
    <property type="term" value="F:fatty acid elongase activity"/>
    <property type="evidence" value="ECO:0007669"/>
    <property type="project" value="UniProtKB-EC"/>
</dbReference>
<feature type="transmembrane region" description="Helical" evidence="10">
    <location>
        <begin position="67"/>
        <end position="89"/>
    </location>
</feature>
<dbReference type="EC" id="2.3.1.199" evidence="10"/>
<reference evidence="11 12" key="1">
    <citation type="journal article" date="2022" name="Nat. Ecol. Evol.">
        <title>A masculinizing supergene underlies an exaggerated male reproductive morph in a spider.</title>
        <authorList>
            <person name="Hendrickx F."/>
            <person name="De Corte Z."/>
            <person name="Sonet G."/>
            <person name="Van Belleghem S.M."/>
            <person name="Kostlbacher S."/>
            <person name="Vangestel C."/>
        </authorList>
    </citation>
    <scope>NUCLEOTIDE SEQUENCE [LARGE SCALE GENOMIC DNA]</scope>
    <source>
        <strain evidence="11">W744_W776</strain>
    </source>
</reference>
<proteinExistence type="inferred from homology"/>
<dbReference type="GO" id="GO:0030148">
    <property type="term" value="P:sphingolipid biosynthetic process"/>
    <property type="evidence" value="ECO:0007669"/>
    <property type="project" value="TreeGrafter"/>
</dbReference>
<dbReference type="Proteomes" id="UP000827092">
    <property type="component" value="Unassembled WGS sequence"/>
</dbReference>
<evidence type="ECO:0000256" key="7">
    <source>
        <dbReference type="ARBA" id="ARBA00023098"/>
    </source>
</evidence>
<evidence type="ECO:0000256" key="10">
    <source>
        <dbReference type="RuleBase" id="RU361115"/>
    </source>
</evidence>
<keyword evidence="3 10" id="KW-0808">Transferase</keyword>
<keyword evidence="5 10" id="KW-0276">Fatty acid metabolism</keyword>
<evidence type="ECO:0000256" key="4">
    <source>
        <dbReference type="ARBA" id="ARBA00022692"/>
    </source>
</evidence>
<keyword evidence="8 10" id="KW-0472">Membrane</keyword>
<dbReference type="PANTHER" id="PTHR11157">
    <property type="entry name" value="FATTY ACID ACYL TRANSFERASE-RELATED"/>
    <property type="match status" value="1"/>
</dbReference>
<evidence type="ECO:0000256" key="9">
    <source>
        <dbReference type="ARBA" id="ARBA00023160"/>
    </source>
</evidence>
<feature type="transmembrane region" description="Helical" evidence="10">
    <location>
        <begin position="204"/>
        <end position="222"/>
    </location>
</feature>
<evidence type="ECO:0000256" key="6">
    <source>
        <dbReference type="ARBA" id="ARBA00022989"/>
    </source>
</evidence>
<keyword evidence="6 10" id="KW-1133">Transmembrane helix</keyword>
<dbReference type="GO" id="GO:0042761">
    <property type="term" value="P:very long-chain fatty acid biosynthetic process"/>
    <property type="evidence" value="ECO:0007669"/>
    <property type="project" value="TreeGrafter"/>
</dbReference>